<evidence type="ECO:0000256" key="1">
    <source>
        <dbReference type="ARBA" id="ARBA00022679"/>
    </source>
</evidence>
<dbReference type="GO" id="GO:0008146">
    <property type="term" value="F:sulfotransferase activity"/>
    <property type="evidence" value="ECO:0007669"/>
    <property type="project" value="InterPro"/>
</dbReference>
<protein>
    <recommendedName>
        <fullName evidence="5">Protein-tyrosine sulfotransferase</fullName>
    </recommendedName>
</protein>
<dbReference type="AlphaFoldDB" id="A0AB34IKR4"/>
<name>A0AB34IKR4_PRYPA</name>
<keyword evidence="4" id="KW-1185">Reference proteome</keyword>
<organism evidence="3 4">
    <name type="scientific">Prymnesium parvum</name>
    <name type="common">Toxic golden alga</name>
    <dbReference type="NCBI Taxonomy" id="97485"/>
    <lineage>
        <taxon>Eukaryota</taxon>
        <taxon>Haptista</taxon>
        <taxon>Haptophyta</taxon>
        <taxon>Prymnesiophyceae</taxon>
        <taxon>Prymnesiales</taxon>
        <taxon>Prymnesiaceae</taxon>
        <taxon>Prymnesium</taxon>
    </lineage>
</organism>
<dbReference type="Proteomes" id="UP001515480">
    <property type="component" value="Unassembled WGS sequence"/>
</dbReference>
<dbReference type="InterPro" id="IPR037359">
    <property type="entry name" value="NST/OST"/>
</dbReference>
<dbReference type="Gene3D" id="3.90.550.50">
    <property type="match status" value="1"/>
</dbReference>
<evidence type="ECO:0000313" key="4">
    <source>
        <dbReference type="Proteomes" id="UP001515480"/>
    </source>
</evidence>
<evidence type="ECO:0000256" key="2">
    <source>
        <dbReference type="PIRSR" id="PIRSR637359-2"/>
    </source>
</evidence>
<dbReference type="InterPro" id="IPR027417">
    <property type="entry name" value="P-loop_NTPase"/>
</dbReference>
<sequence>MHDAHLTFWVIVPEQGTDEIVRALRNSWLRGLRAADVMYCVANGSDGRDAALHWLPFSRPEGTPTSREQFNLKGEVFDIWAKEAYNGFLRRKVFMMLQEMARRAALRPPQLDYAFLLDADTAVNVSNLRRFLGALPPGGVARVYTGRCLQDGLAAPPSPTRRKEIARFIRLSERYRRAGRVLAWNERLPPSPGGGPGILLSRALLTHLRPGLEACASLALPFAMGRGSYAGGDSMLTRCFAMLGVRCSTELDLGLEASPGTPSRCPFAHGCSLTALFRKNPPWLYYAVERHIGGRRAVRAVVEQFDGLGLDTPLHDVISFHHVRPTTHDAAMRADPRCAIRLHTDKTSHARWWSSSCIPHFCLVGAPHANSTALLDALLAHPDVVRPSRRSFAFFHRPHVIAAARGKPSVAIPRLVSAYSELFPQVDPRDFRLTGEASAGYMYSHLAATFFSSTHLRLARLVILLRDPVSRTLRALERHPEQAVEASFRAFERCGAARLYAACPQGVEFAERPARQLPPRAGCVPSDSQMELAVSPPAVWQSWYHLFVPRWIKVARSRLLLLFYEEVSRQPTRSVVSRLYRFMRLPTDDHLLARIDSPLCFQTATRHDFANATVRRLRSLMELSVSTLNEQLKAAHEQQDDEWLPRRVPAEWMQPL</sequence>
<dbReference type="EMBL" id="JBGBPQ010000023">
    <property type="protein sequence ID" value="KAL1500468.1"/>
    <property type="molecule type" value="Genomic_DNA"/>
</dbReference>
<dbReference type="SUPFAM" id="SSF52540">
    <property type="entry name" value="P-loop containing nucleoside triphosphate hydrolases"/>
    <property type="match status" value="1"/>
</dbReference>
<comment type="caution">
    <text evidence="3">The sequence shown here is derived from an EMBL/GenBank/DDBJ whole genome shotgun (WGS) entry which is preliminary data.</text>
</comment>
<dbReference type="PANTHER" id="PTHR10605:SF56">
    <property type="entry name" value="BIFUNCTIONAL HEPARAN SULFATE N-DEACETYLASE_N-SULFOTRANSFERASE"/>
    <property type="match status" value="1"/>
</dbReference>
<feature type="binding site" evidence="2">
    <location>
        <position position="466"/>
    </location>
    <ligand>
        <name>3'-phosphoadenylyl sulfate</name>
        <dbReference type="ChEBI" id="CHEBI:58339"/>
    </ligand>
</feature>
<reference evidence="3 4" key="1">
    <citation type="journal article" date="2024" name="Science">
        <title>Giant polyketide synthase enzymes in the biosynthesis of giant marine polyether toxins.</title>
        <authorList>
            <person name="Fallon T.R."/>
            <person name="Shende V.V."/>
            <person name="Wierzbicki I.H."/>
            <person name="Pendleton A.L."/>
            <person name="Watervoot N.F."/>
            <person name="Auber R.P."/>
            <person name="Gonzalez D.J."/>
            <person name="Wisecaver J.H."/>
            <person name="Moore B.S."/>
        </authorList>
    </citation>
    <scope>NUCLEOTIDE SEQUENCE [LARGE SCALE GENOMIC DNA]</scope>
    <source>
        <strain evidence="3 4">12B1</strain>
    </source>
</reference>
<evidence type="ECO:0000313" key="3">
    <source>
        <dbReference type="EMBL" id="KAL1500468.1"/>
    </source>
</evidence>
<proteinExistence type="predicted"/>
<dbReference type="Gene3D" id="3.40.50.300">
    <property type="entry name" value="P-loop containing nucleotide triphosphate hydrolases"/>
    <property type="match status" value="1"/>
</dbReference>
<dbReference type="PANTHER" id="PTHR10605">
    <property type="entry name" value="HEPARAN SULFATE SULFOTRANSFERASE"/>
    <property type="match status" value="1"/>
</dbReference>
<accession>A0AB34IKR4</accession>
<gene>
    <name evidence="3" type="ORF">AB1Y20_013125</name>
</gene>
<keyword evidence="1" id="KW-0808">Transferase</keyword>
<evidence type="ECO:0008006" key="5">
    <source>
        <dbReference type="Google" id="ProtNLM"/>
    </source>
</evidence>